<evidence type="ECO:0008006" key="3">
    <source>
        <dbReference type="Google" id="ProtNLM"/>
    </source>
</evidence>
<comment type="caution">
    <text evidence="1">The sequence shown here is derived from an EMBL/GenBank/DDBJ whole genome shotgun (WGS) entry which is preliminary data.</text>
</comment>
<evidence type="ECO:0000313" key="2">
    <source>
        <dbReference type="Proteomes" id="UP000814243"/>
    </source>
</evidence>
<evidence type="ECO:0000313" key="1">
    <source>
        <dbReference type="EMBL" id="KAH9631688.1"/>
    </source>
</evidence>
<gene>
    <name evidence="1" type="ORF">HF086_014689</name>
</gene>
<dbReference type="EMBL" id="JACEFF010000750">
    <property type="protein sequence ID" value="KAH9631688.1"/>
    <property type="molecule type" value="Genomic_DNA"/>
</dbReference>
<dbReference type="GO" id="GO:0004046">
    <property type="term" value="F:aminoacylase activity"/>
    <property type="evidence" value="ECO:0007669"/>
    <property type="project" value="TreeGrafter"/>
</dbReference>
<dbReference type="AlphaFoldDB" id="A0A922M803"/>
<accession>A0A922M803</accession>
<organism evidence="1 2">
    <name type="scientific">Spodoptera exigua</name>
    <name type="common">Beet armyworm</name>
    <name type="synonym">Noctua fulgens</name>
    <dbReference type="NCBI Taxonomy" id="7107"/>
    <lineage>
        <taxon>Eukaryota</taxon>
        <taxon>Metazoa</taxon>
        <taxon>Ecdysozoa</taxon>
        <taxon>Arthropoda</taxon>
        <taxon>Hexapoda</taxon>
        <taxon>Insecta</taxon>
        <taxon>Pterygota</taxon>
        <taxon>Neoptera</taxon>
        <taxon>Endopterygota</taxon>
        <taxon>Lepidoptera</taxon>
        <taxon>Glossata</taxon>
        <taxon>Ditrysia</taxon>
        <taxon>Noctuoidea</taxon>
        <taxon>Noctuidae</taxon>
        <taxon>Amphipyrinae</taxon>
        <taxon>Spodoptera</taxon>
    </lineage>
</organism>
<name>A0A922M803_SPOEX</name>
<protein>
    <recommendedName>
        <fullName evidence="3">Aminoacylase-1-like</fullName>
    </recommendedName>
</protein>
<reference evidence="1" key="1">
    <citation type="journal article" date="2021" name="G3 (Bethesda)">
        <title>Genome and transcriptome analysis of the beet armyworm Spodoptera exigua reveals targets for pest control. .</title>
        <authorList>
            <person name="Simon S."/>
            <person name="Breeschoten T."/>
            <person name="Jansen H.J."/>
            <person name="Dirks R.P."/>
            <person name="Schranz M.E."/>
            <person name="Ros V.I.D."/>
        </authorList>
    </citation>
    <scope>NUCLEOTIDE SEQUENCE</scope>
    <source>
        <strain evidence="1">TB_SE_WUR_2020</strain>
    </source>
</reference>
<proteinExistence type="predicted"/>
<dbReference type="Proteomes" id="UP000814243">
    <property type="component" value="Unassembled WGS sequence"/>
</dbReference>
<dbReference type="Gene3D" id="3.40.630.10">
    <property type="entry name" value="Zn peptidases"/>
    <property type="match status" value="1"/>
</dbReference>
<sequence length="134" mass="15106">MKSVAVQYIEAVKKLKANGIRLKRTLHLSFVPALRKRDYSVFTDEEIGGGPGMGKFVQTEAFKNLNVGFALDEGMASATDEYLIYNGERTIWHMKIICPGKSGHGSLLLPDNSGEKVRIKIKLTFIWFYLAVYF</sequence>
<dbReference type="SUPFAM" id="SSF53187">
    <property type="entry name" value="Zn-dependent exopeptidases"/>
    <property type="match status" value="1"/>
</dbReference>
<dbReference type="PANTHER" id="PTHR45892:SF1">
    <property type="entry name" value="AMINOACYLASE-1"/>
    <property type="match status" value="1"/>
</dbReference>
<dbReference type="PANTHER" id="PTHR45892">
    <property type="entry name" value="AMINOACYLASE-1"/>
    <property type="match status" value="1"/>
</dbReference>
<dbReference type="InterPro" id="IPR052083">
    <property type="entry name" value="Aminoacylase-1_M20A"/>
</dbReference>